<dbReference type="SUPFAM" id="SSF46565">
    <property type="entry name" value="Chaperone J-domain"/>
    <property type="match status" value="1"/>
</dbReference>
<feature type="region of interest" description="Disordered" evidence="5">
    <location>
        <begin position="50"/>
        <end position="83"/>
    </location>
</feature>
<evidence type="ECO:0000256" key="6">
    <source>
        <dbReference type="SAM" id="Phobius"/>
    </source>
</evidence>
<dbReference type="EMBL" id="CAJVQA010003826">
    <property type="protein sequence ID" value="CAG8584554.1"/>
    <property type="molecule type" value="Genomic_DNA"/>
</dbReference>
<dbReference type="GO" id="GO:0005789">
    <property type="term" value="C:endoplasmic reticulum membrane"/>
    <property type="evidence" value="ECO:0007669"/>
    <property type="project" value="TreeGrafter"/>
</dbReference>
<dbReference type="AlphaFoldDB" id="A0A9N9G6Q6"/>
<organism evidence="8 9">
    <name type="scientific">Cetraspora pellucida</name>
    <dbReference type="NCBI Taxonomy" id="1433469"/>
    <lineage>
        <taxon>Eukaryota</taxon>
        <taxon>Fungi</taxon>
        <taxon>Fungi incertae sedis</taxon>
        <taxon>Mucoromycota</taxon>
        <taxon>Glomeromycotina</taxon>
        <taxon>Glomeromycetes</taxon>
        <taxon>Diversisporales</taxon>
        <taxon>Gigasporaceae</taxon>
        <taxon>Cetraspora</taxon>
    </lineage>
</organism>
<dbReference type="PROSITE" id="PS50076">
    <property type="entry name" value="DNAJ_2"/>
    <property type="match status" value="1"/>
</dbReference>
<evidence type="ECO:0000256" key="4">
    <source>
        <dbReference type="ARBA" id="ARBA00023136"/>
    </source>
</evidence>
<evidence type="ECO:0000256" key="2">
    <source>
        <dbReference type="ARBA" id="ARBA00022692"/>
    </source>
</evidence>
<proteinExistence type="predicted"/>
<gene>
    <name evidence="8" type="ORF">CPELLU_LOCUS6252</name>
</gene>
<protein>
    <submittedName>
        <fullName evidence="8">12090_t:CDS:1</fullName>
    </submittedName>
</protein>
<feature type="domain" description="J" evidence="7">
    <location>
        <begin position="102"/>
        <end position="180"/>
    </location>
</feature>
<feature type="transmembrane region" description="Helical" evidence="6">
    <location>
        <begin position="239"/>
        <end position="262"/>
    </location>
</feature>
<keyword evidence="4 6" id="KW-0472">Membrane</keyword>
<comment type="caution">
    <text evidence="8">The sequence shown here is derived from an EMBL/GenBank/DDBJ whole genome shotgun (WGS) entry which is preliminary data.</text>
</comment>
<evidence type="ECO:0000256" key="5">
    <source>
        <dbReference type="SAM" id="MobiDB-lite"/>
    </source>
</evidence>
<dbReference type="PANTHER" id="PTHR43908">
    <property type="entry name" value="AT29763P-RELATED"/>
    <property type="match status" value="1"/>
</dbReference>
<sequence length="406" mass="46415">MEGNKDEAIRCLKIARDHLASGNVSGAIKFAQKSINLFPTTEAQTFLKQTESKKIPNGRENNIRQAPSPSTSREHKQGRQIGDYTTEQAEAVKRIRACKAHDYYSILGISKDATDSDVKKAYRKLALQMHPDKNAAPGADEAFKSYDPQKRSIFDEHGADPDSRSSGIPPGFRSFNNGFGNGAVYAEEISPEEIFNMFFGGDGFHSATFVGPGFSTRRFQPRRASPNGRGAREQHTSPLLTFLQLLPLILLFLFSFSSSWFYPAQEPMPPYYLQETGRYSQQRFTYSLQVPYFVERVQFSSVEQNPRQLRKFEDNIEVAYIRRLHLDCNAEFTTKQRMINDAKGWLFRDEEKLKAAEARSLPSCEKLMEISRSKRYKEIQHLGLFCRIQRPSPSMFIKSKILYKKP</sequence>
<dbReference type="OrthoDB" id="1507364at2759"/>
<accession>A0A9N9G6Q6</accession>
<keyword evidence="3 6" id="KW-1133">Transmembrane helix</keyword>
<keyword evidence="2 6" id="KW-0812">Transmembrane</keyword>
<evidence type="ECO:0000259" key="7">
    <source>
        <dbReference type="PROSITE" id="PS50076"/>
    </source>
</evidence>
<dbReference type="Gene3D" id="1.10.287.110">
    <property type="entry name" value="DnaJ domain"/>
    <property type="match status" value="1"/>
</dbReference>
<dbReference type="PANTHER" id="PTHR43908:SF3">
    <property type="entry name" value="AT29763P-RELATED"/>
    <property type="match status" value="1"/>
</dbReference>
<dbReference type="GO" id="GO:0071218">
    <property type="term" value="P:cellular response to misfolded protein"/>
    <property type="evidence" value="ECO:0007669"/>
    <property type="project" value="TreeGrafter"/>
</dbReference>
<dbReference type="InterPro" id="IPR051100">
    <property type="entry name" value="DnaJ_subfamily_B/C"/>
</dbReference>
<evidence type="ECO:0000313" key="8">
    <source>
        <dbReference type="EMBL" id="CAG8584554.1"/>
    </source>
</evidence>
<feature type="compositionally biased region" description="Basic and acidic residues" evidence="5">
    <location>
        <begin position="152"/>
        <end position="163"/>
    </location>
</feature>
<feature type="compositionally biased region" description="Polar residues" evidence="5">
    <location>
        <begin position="59"/>
        <end position="71"/>
    </location>
</feature>
<dbReference type="SMART" id="SM00271">
    <property type="entry name" value="DnaJ"/>
    <property type="match status" value="1"/>
</dbReference>
<comment type="subcellular location">
    <subcellularLocation>
        <location evidence="1">Membrane</location>
        <topology evidence="1">Single-pass membrane protein</topology>
    </subcellularLocation>
</comment>
<dbReference type="CDD" id="cd06257">
    <property type="entry name" value="DnaJ"/>
    <property type="match status" value="1"/>
</dbReference>
<dbReference type="InterPro" id="IPR001623">
    <property type="entry name" value="DnaJ_domain"/>
</dbReference>
<dbReference type="Pfam" id="PF09320">
    <property type="entry name" value="DUF1977"/>
    <property type="match status" value="1"/>
</dbReference>
<feature type="region of interest" description="Disordered" evidence="5">
    <location>
        <begin position="152"/>
        <end position="171"/>
    </location>
</feature>
<evidence type="ECO:0000256" key="3">
    <source>
        <dbReference type="ARBA" id="ARBA00022989"/>
    </source>
</evidence>
<dbReference type="InterPro" id="IPR015399">
    <property type="entry name" value="DUF1977_DnaJ-like"/>
</dbReference>
<evidence type="ECO:0000256" key="1">
    <source>
        <dbReference type="ARBA" id="ARBA00004167"/>
    </source>
</evidence>
<keyword evidence="9" id="KW-1185">Reference proteome</keyword>
<dbReference type="Proteomes" id="UP000789759">
    <property type="component" value="Unassembled WGS sequence"/>
</dbReference>
<dbReference type="GO" id="GO:0030544">
    <property type="term" value="F:Hsp70 protein binding"/>
    <property type="evidence" value="ECO:0007669"/>
    <property type="project" value="TreeGrafter"/>
</dbReference>
<evidence type="ECO:0000313" key="9">
    <source>
        <dbReference type="Proteomes" id="UP000789759"/>
    </source>
</evidence>
<dbReference type="PRINTS" id="PR00625">
    <property type="entry name" value="JDOMAIN"/>
</dbReference>
<dbReference type="InterPro" id="IPR036869">
    <property type="entry name" value="J_dom_sf"/>
</dbReference>
<name>A0A9N9G6Q6_9GLOM</name>
<dbReference type="Pfam" id="PF00226">
    <property type="entry name" value="DnaJ"/>
    <property type="match status" value="1"/>
</dbReference>
<reference evidence="8" key="1">
    <citation type="submission" date="2021-06" db="EMBL/GenBank/DDBJ databases">
        <authorList>
            <person name="Kallberg Y."/>
            <person name="Tangrot J."/>
            <person name="Rosling A."/>
        </authorList>
    </citation>
    <scope>NUCLEOTIDE SEQUENCE</scope>
    <source>
        <strain evidence="8">FL966</strain>
    </source>
</reference>